<organism evidence="1 2">
    <name type="scientific">Phytophthora palmivora</name>
    <dbReference type="NCBI Taxonomy" id="4796"/>
    <lineage>
        <taxon>Eukaryota</taxon>
        <taxon>Sar</taxon>
        <taxon>Stramenopiles</taxon>
        <taxon>Oomycota</taxon>
        <taxon>Peronosporomycetes</taxon>
        <taxon>Peronosporales</taxon>
        <taxon>Peronosporaceae</taxon>
        <taxon>Phytophthora</taxon>
    </lineage>
</organism>
<dbReference type="Gene3D" id="3.30.70.270">
    <property type="match status" value="1"/>
</dbReference>
<sequence>MRANKLYANIAKCVFAAEEIKVLGSFVSRVGVRADPGKVKAIAAWPAPKSQKDLRKWLGLANYLHKYSAGSTLVGSLKGGCRLALGATAPGCF</sequence>
<comment type="caution">
    <text evidence="1">The sequence shown here is derived from an EMBL/GenBank/DDBJ whole genome shotgun (WGS) entry which is preliminary data.</text>
</comment>
<evidence type="ECO:0000313" key="1">
    <source>
        <dbReference type="EMBL" id="POM67630.1"/>
    </source>
</evidence>
<name>A0A2P4XPY4_9STRA</name>
<protein>
    <submittedName>
        <fullName evidence="1">Reverse transcriptase</fullName>
    </submittedName>
</protein>
<keyword evidence="2" id="KW-1185">Reference proteome</keyword>
<keyword evidence="1" id="KW-0695">RNA-directed DNA polymerase</keyword>
<dbReference type="InterPro" id="IPR043502">
    <property type="entry name" value="DNA/RNA_pol_sf"/>
</dbReference>
<dbReference type="InterPro" id="IPR043128">
    <property type="entry name" value="Rev_trsase/Diguanyl_cyclase"/>
</dbReference>
<dbReference type="OrthoDB" id="115595at2759"/>
<accession>A0A2P4XPY4</accession>
<dbReference type="PANTHER" id="PTHR45643:SF1">
    <property type="entry name" value="CHROMO DOMAIN-CONTAINING PROTEIN"/>
    <property type="match status" value="1"/>
</dbReference>
<keyword evidence="1" id="KW-0808">Transferase</keyword>
<gene>
    <name evidence="1" type="ORF">PHPALM_16333</name>
</gene>
<dbReference type="GO" id="GO:0003964">
    <property type="term" value="F:RNA-directed DNA polymerase activity"/>
    <property type="evidence" value="ECO:0007669"/>
    <property type="project" value="UniProtKB-KW"/>
</dbReference>
<dbReference type="EMBL" id="NCKW01008846">
    <property type="protein sequence ID" value="POM67630.1"/>
    <property type="molecule type" value="Genomic_DNA"/>
</dbReference>
<keyword evidence="1" id="KW-0548">Nucleotidyltransferase</keyword>
<dbReference type="SUPFAM" id="SSF56672">
    <property type="entry name" value="DNA/RNA polymerases"/>
    <property type="match status" value="1"/>
</dbReference>
<dbReference type="Proteomes" id="UP000237271">
    <property type="component" value="Unassembled WGS sequence"/>
</dbReference>
<reference evidence="1 2" key="1">
    <citation type="journal article" date="2017" name="Genome Biol. Evol.">
        <title>Phytophthora megakarya and P. palmivora, closely related causal agents of cacao black pod rot, underwent increases in genome sizes and gene numbers by different mechanisms.</title>
        <authorList>
            <person name="Ali S.S."/>
            <person name="Shao J."/>
            <person name="Lary D.J."/>
            <person name="Kronmiller B."/>
            <person name="Shen D."/>
            <person name="Strem M.D."/>
            <person name="Amoako-Attah I."/>
            <person name="Akrofi A.Y."/>
            <person name="Begoude B.A."/>
            <person name="Ten Hoopen G.M."/>
            <person name="Coulibaly K."/>
            <person name="Kebe B.I."/>
            <person name="Melnick R.L."/>
            <person name="Guiltinan M.J."/>
            <person name="Tyler B.M."/>
            <person name="Meinhardt L.W."/>
            <person name="Bailey B.A."/>
        </authorList>
    </citation>
    <scope>NUCLEOTIDE SEQUENCE [LARGE SCALE GENOMIC DNA]</scope>
    <source>
        <strain evidence="2">sbr112.9</strain>
    </source>
</reference>
<dbReference type="PANTHER" id="PTHR45643">
    <property type="entry name" value="REVERSE TRANSCRIPTASE"/>
    <property type="match status" value="1"/>
</dbReference>
<evidence type="ECO:0000313" key="2">
    <source>
        <dbReference type="Proteomes" id="UP000237271"/>
    </source>
</evidence>
<proteinExistence type="predicted"/>
<dbReference type="AlphaFoldDB" id="A0A2P4XPY4"/>